<evidence type="ECO:0000313" key="3">
    <source>
        <dbReference type="Proteomes" id="UP001595868"/>
    </source>
</evidence>
<keyword evidence="1" id="KW-0812">Transmembrane</keyword>
<keyword evidence="3" id="KW-1185">Reference proteome</keyword>
<feature type="transmembrane region" description="Helical" evidence="1">
    <location>
        <begin position="6"/>
        <end position="26"/>
    </location>
</feature>
<protein>
    <submittedName>
        <fullName evidence="2">Uncharacterized protein</fullName>
    </submittedName>
</protein>
<proteinExistence type="predicted"/>
<evidence type="ECO:0000256" key="1">
    <source>
        <dbReference type="SAM" id="Phobius"/>
    </source>
</evidence>
<keyword evidence="1" id="KW-0472">Membrane</keyword>
<organism evidence="2 3">
    <name type="scientific">Micromonospora zhanjiangensis</name>
    <dbReference type="NCBI Taxonomy" id="1522057"/>
    <lineage>
        <taxon>Bacteria</taxon>
        <taxon>Bacillati</taxon>
        <taxon>Actinomycetota</taxon>
        <taxon>Actinomycetes</taxon>
        <taxon>Micromonosporales</taxon>
        <taxon>Micromonosporaceae</taxon>
        <taxon>Micromonospora</taxon>
    </lineage>
</organism>
<accession>A0ABV8KW34</accession>
<gene>
    <name evidence="2" type="ORF">ACFOX0_31055</name>
</gene>
<dbReference type="EMBL" id="JBHSBN010000039">
    <property type="protein sequence ID" value="MFC4110346.1"/>
    <property type="molecule type" value="Genomic_DNA"/>
</dbReference>
<dbReference type="Proteomes" id="UP001595868">
    <property type="component" value="Unassembled WGS sequence"/>
</dbReference>
<comment type="caution">
    <text evidence="2">The sequence shown here is derived from an EMBL/GenBank/DDBJ whole genome shotgun (WGS) entry which is preliminary data.</text>
</comment>
<keyword evidence="1" id="KW-1133">Transmembrane helix</keyword>
<reference evidence="3" key="1">
    <citation type="journal article" date="2019" name="Int. J. Syst. Evol. Microbiol.">
        <title>The Global Catalogue of Microorganisms (GCM) 10K type strain sequencing project: providing services to taxonomists for standard genome sequencing and annotation.</title>
        <authorList>
            <consortium name="The Broad Institute Genomics Platform"/>
            <consortium name="The Broad Institute Genome Sequencing Center for Infectious Disease"/>
            <person name="Wu L."/>
            <person name="Ma J."/>
        </authorList>
    </citation>
    <scope>NUCLEOTIDE SEQUENCE [LARGE SCALE GENOMIC DNA]</scope>
    <source>
        <strain evidence="3">2902at01</strain>
    </source>
</reference>
<evidence type="ECO:0000313" key="2">
    <source>
        <dbReference type="EMBL" id="MFC4110346.1"/>
    </source>
</evidence>
<dbReference type="RefSeq" id="WP_377552665.1">
    <property type="nucleotide sequence ID" value="NZ_JBHSBN010000039.1"/>
</dbReference>
<name>A0ABV8KW34_9ACTN</name>
<sequence length="113" mass="12223">MALLPGLLWFGVNWLACIVATPFAWLGRVAFSRPWPVVAYPLDNKRAEYWGSADGAAAADALAQRVAREIQDRGQPVSLAAPTTSPDFAQDLPQEPVINRIAGTSRSKTRGCD</sequence>